<dbReference type="EMBL" id="CAIIXF020000002">
    <property type="protein sequence ID" value="CAH1778433.1"/>
    <property type="molecule type" value="Genomic_DNA"/>
</dbReference>
<dbReference type="GO" id="GO:0008270">
    <property type="term" value="F:zinc ion binding"/>
    <property type="evidence" value="ECO:0007669"/>
    <property type="project" value="UniProtKB-KW"/>
</dbReference>
<evidence type="ECO:0000259" key="7">
    <source>
        <dbReference type="PROSITE" id="PS50157"/>
    </source>
</evidence>
<keyword evidence="1" id="KW-0479">Metal-binding</keyword>
<dbReference type="SUPFAM" id="SSF57667">
    <property type="entry name" value="beta-beta-alpha zinc fingers"/>
    <property type="match status" value="1"/>
</dbReference>
<dbReference type="Proteomes" id="UP000749559">
    <property type="component" value="Unassembled WGS sequence"/>
</dbReference>
<evidence type="ECO:0000256" key="6">
    <source>
        <dbReference type="SAM" id="MobiDB-lite"/>
    </source>
</evidence>
<evidence type="ECO:0000313" key="9">
    <source>
        <dbReference type="Proteomes" id="UP000749559"/>
    </source>
</evidence>
<feature type="region of interest" description="Disordered" evidence="6">
    <location>
        <begin position="51"/>
        <end position="70"/>
    </location>
</feature>
<name>A0A8S4NC90_OWEFU</name>
<reference evidence="8" key="1">
    <citation type="submission" date="2022-03" db="EMBL/GenBank/DDBJ databases">
        <authorList>
            <person name="Martin C."/>
        </authorList>
    </citation>
    <scope>NUCLEOTIDE SEQUENCE</scope>
</reference>
<evidence type="ECO:0000256" key="4">
    <source>
        <dbReference type="ARBA" id="ARBA00022833"/>
    </source>
</evidence>
<evidence type="ECO:0000256" key="5">
    <source>
        <dbReference type="PROSITE-ProRule" id="PRU00042"/>
    </source>
</evidence>
<dbReference type="InterPro" id="IPR036236">
    <property type="entry name" value="Znf_C2H2_sf"/>
</dbReference>
<dbReference type="OrthoDB" id="6077919at2759"/>
<organism evidence="8 9">
    <name type="scientific">Owenia fusiformis</name>
    <name type="common">Polychaete worm</name>
    <dbReference type="NCBI Taxonomy" id="6347"/>
    <lineage>
        <taxon>Eukaryota</taxon>
        <taxon>Metazoa</taxon>
        <taxon>Spiralia</taxon>
        <taxon>Lophotrochozoa</taxon>
        <taxon>Annelida</taxon>
        <taxon>Polychaeta</taxon>
        <taxon>Sedentaria</taxon>
        <taxon>Canalipalpata</taxon>
        <taxon>Sabellida</taxon>
        <taxon>Oweniida</taxon>
        <taxon>Oweniidae</taxon>
        <taxon>Owenia</taxon>
    </lineage>
</organism>
<sequence>PLNRFPRDLLQYVLIIVLCIAGLHTKYSSVMSQDATGLSYTTGMSQDPAYGTGTTPHATGITQDPQQGPGYGTPSDIFTQDTTICSCQQCGREFPSKACLESHTLLIHNHFCSVCNARVDEELDVESHGMKHIGLKPVHCENCFKLFNAPSGLVNHLAKDLKCLLCQKTFTVRSKAKHLKLHQM</sequence>
<feature type="non-terminal residue" evidence="8">
    <location>
        <position position="1"/>
    </location>
</feature>
<comment type="caution">
    <text evidence="8">The sequence shown here is derived from an EMBL/GenBank/DDBJ whole genome shotgun (WGS) entry which is preliminary data.</text>
</comment>
<feature type="compositionally biased region" description="Polar residues" evidence="6">
    <location>
        <begin position="52"/>
        <end position="66"/>
    </location>
</feature>
<dbReference type="PROSITE" id="PS00028">
    <property type="entry name" value="ZINC_FINGER_C2H2_1"/>
    <property type="match status" value="2"/>
</dbReference>
<dbReference type="AlphaFoldDB" id="A0A8S4NC90"/>
<evidence type="ECO:0000313" key="8">
    <source>
        <dbReference type="EMBL" id="CAH1778433.1"/>
    </source>
</evidence>
<evidence type="ECO:0000256" key="1">
    <source>
        <dbReference type="ARBA" id="ARBA00022723"/>
    </source>
</evidence>
<feature type="domain" description="C2H2-type" evidence="7">
    <location>
        <begin position="85"/>
        <end position="108"/>
    </location>
</feature>
<evidence type="ECO:0000256" key="3">
    <source>
        <dbReference type="ARBA" id="ARBA00022771"/>
    </source>
</evidence>
<dbReference type="Gene3D" id="3.30.160.60">
    <property type="entry name" value="Classic Zinc Finger"/>
    <property type="match status" value="1"/>
</dbReference>
<keyword evidence="2" id="KW-0677">Repeat</keyword>
<proteinExistence type="predicted"/>
<dbReference type="PANTHER" id="PTHR24379:SF121">
    <property type="entry name" value="C2H2-TYPE DOMAIN-CONTAINING PROTEIN"/>
    <property type="match status" value="1"/>
</dbReference>
<dbReference type="PANTHER" id="PTHR24379">
    <property type="entry name" value="KRAB AND ZINC FINGER DOMAIN-CONTAINING"/>
    <property type="match status" value="1"/>
</dbReference>
<dbReference type="InterPro" id="IPR013087">
    <property type="entry name" value="Znf_C2H2_type"/>
</dbReference>
<dbReference type="PROSITE" id="PS50157">
    <property type="entry name" value="ZINC_FINGER_C2H2_2"/>
    <property type="match status" value="1"/>
</dbReference>
<accession>A0A8S4NC90</accession>
<protein>
    <recommendedName>
        <fullName evidence="7">C2H2-type domain-containing protein</fullName>
    </recommendedName>
</protein>
<keyword evidence="9" id="KW-1185">Reference proteome</keyword>
<keyword evidence="4" id="KW-0862">Zinc</keyword>
<dbReference type="SMART" id="SM00355">
    <property type="entry name" value="ZnF_C2H2"/>
    <property type="match status" value="4"/>
</dbReference>
<evidence type="ECO:0000256" key="2">
    <source>
        <dbReference type="ARBA" id="ARBA00022737"/>
    </source>
</evidence>
<keyword evidence="3 5" id="KW-0863">Zinc-finger</keyword>
<gene>
    <name evidence="8" type="ORF">OFUS_LOCUS5352</name>
</gene>